<dbReference type="SUPFAM" id="SSF51735">
    <property type="entry name" value="NAD(P)-binding Rossmann-fold domains"/>
    <property type="match status" value="1"/>
</dbReference>
<evidence type="ECO:0000313" key="5">
    <source>
        <dbReference type="RefSeq" id="XP_054833171.1"/>
    </source>
</evidence>
<dbReference type="AlphaFoldDB" id="A0AA97J988"/>
<gene>
    <name evidence="5 6" type="primary">LOC129328255</name>
</gene>
<dbReference type="RefSeq" id="XP_054833171.1">
    <property type="nucleotide sequence ID" value="XM_054977196.1"/>
</dbReference>
<evidence type="ECO:0000256" key="2">
    <source>
        <dbReference type="ARBA" id="ARBA00023002"/>
    </source>
</evidence>
<evidence type="ECO:0000313" key="6">
    <source>
        <dbReference type="RefSeq" id="XP_054833172.1"/>
    </source>
</evidence>
<dbReference type="KEGG" id="emc:129328255"/>
<dbReference type="InterPro" id="IPR002347">
    <property type="entry name" value="SDR_fam"/>
</dbReference>
<reference evidence="5 6" key="1">
    <citation type="submission" date="2025-04" db="UniProtKB">
        <authorList>
            <consortium name="RefSeq"/>
        </authorList>
    </citation>
    <scope>IDENTIFICATION</scope>
    <source>
        <tissue evidence="5 6">Blood</tissue>
    </source>
</reference>
<dbReference type="PRINTS" id="PR00081">
    <property type="entry name" value="GDHRDH"/>
</dbReference>
<dbReference type="GeneID" id="129328255"/>
<dbReference type="InterPro" id="IPR036291">
    <property type="entry name" value="NAD(P)-bd_dom_sf"/>
</dbReference>
<protein>
    <submittedName>
        <fullName evidence="5 6">Retinol dehydrogenase 16-like</fullName>
    </submittedName>
</protein>
<dbReference type="PANTHER" id="PTHR43313">
    <property type="entry name" value="SHORT-CHAIN DEHYDROGENASE/REDUCTASE FAMILY 9C"/>
    <property type="match status" value="1"/>
</dbReference>
<comment type="similarity">
    <text evidence="1 3">Belongs to the short-chain dehydrogenases/reductases (SDR) family.</text>
</comment>
<proteinExistence type="inferred from homology"/>
<dbReference type="GO" id="GO:0016491">
    <property type="term" value="F:oxidoreductase activity"/>
    <property type="evidence" value="ECO:0007669"/>
    <property type="project" value="UniProtKB-KW"/>
</dbReference>
<sequence>MWLYLAVLGAFSFLYQWYWKRQTVENLTEKFVFITGCDSGFGNHLAKQLDGKGMRVLAACHRKEGAELLKKTTSDRLKTTVLELTSTESVAAAAEWVKQCVGDKGLWGLVNNAGTTKPSGPNEWLTKDDFAKLINVNLLGLIDVTLQLLPLLKRARGRVVNVSSLGGRVALFGGGYSPSKYGLEAFSNTLRQELHHFGVRVSIIEPGFFITNAHRNSEETLRDIWKHLPSHLKESYGQQYLEDYCNRYNFVFKHASEDLRVVSDSMEHALTSTYPHTRYMPGFISPLILLFNSLPDTITDRLVIWCYPKPAQAI</sequence>
<keyword evidence="2" id="KW-0560">Oxidoreductase</keyword>
<dbReference type="PANTHER" id="PTHR43313:SF4">
    <property type="entry name" value="17-BETA-HYDROXYSTEROID DEHYDROGENASE TYPE 6"/>
    <property type="match status" value="1"/>
</dbReference>
<dbReference type="RefSeq" id="XP_054833172.1">
    <property type="nucleotide sequence ID" value="XM_054977197.1"/>
</dbReference>
<dbReference type="Proteomes" id="UP001190640">
    <property type="component" value="Chromosome 4"/>
</dbReference>
<keyword evidence="4" id="KW-1185">Reference proteome</keyword>
<evidence type="ECO:0000256" key="1">
    <source>
        <dbReference type="ARBA" id="ARBA00006484"/>
    </source>
</evidence>
<dbReference type="PRINTS" id="PR00080">
    <property type="entry name" value="SDRFAMILY"/>
</dbReference>
<evidence type="ECO:0000313" key="4">
    <source>
        <dbReference type="Proteomes" id="UP001190640"/>
    </source>
</evidence>
<dbReference type="Pfam" id="PF00106">
    <property type="entry name" value="adh_short"/>
    <property type="match status" value="1"/>
</dbReference>
<dbReference type="FunFam" id="3.40.50.720:FF:000074">
    <property type="entry name" value="Retinol dehydrogenase type 1"/>
    <property type="match status" value="1"/>
</dbReference>
<name>A0AA97J988_EUBMA</name>
<dbReference type="Gene3D" id="3.40.50.720">
    <property type="entry name" value="NAD(P)-binding Rossmann-like Domain"/>
    <property type="match status" value="1"/>
</dbReference>
<dbReference type="GO" id="GO:0008202">
    <property type="term" value="P:steroid metabolic process"/>
    <property type="evidence" value="ECO:0007669"/>
    <property type="project" value="TreeGrafter"/>
</dbReference>
<accession>A0AA97J988</accession>
<evidence type="ECO:0000256" key="3">
    <source>
        <dbReference type="RuleBase" id="RU000363"/>
    </source>
</evidence>
<organism evidence="4 5">
    <name type="scientific">Eublepharis macularius</name>
    <name type="common">Leopard gecko</name>
    <name type="synonym">Cyrtodactylus macularius</name>
    <dbReference type="NCBI Taxonomy" id="481883"/>
    <lineage>
        <taxon>Eukaryota</taxon>
        <taxon>Metazoa</taxon>
        <taxon>Chordata</taxon>
        <taxon>Craniata</taxon>
        <taxon>Vertebrata</taxon>
        <taxon>Euteleostomi</taxon>
        <taxon>Lepidosauria</taxon>
        <taxon>Squamata</taxon>
        <taxon>Bifurcata</taxon>
        <taxon>Gekkota</taxon>
        <taxon>Eublepharidae</taxon>
        <taxon>Eublepharinae</taxon>
        <taxon>Eublepharis</taxon>
    </lineage>
</organism>